<feature type="domain" description="Beta-lactamase-related" evidence="3">
    <location>
        <begin position="68"/>
        <end position="387"/>
    </location>
</feature>
<dbReference type="Gene3D" id="3.40.710.10">
    <property type="entry name" value="DD-peptidase/beta-lactamase superfamily"/>
    <property type="match status" value="1"/>
</dbReference>
<evidence type="ECO:0000256" key="2">
    <source>
        <dbReference type="ARBA" id="ARBA00023136"/>
    </source>
</evidence>
<dbReference type="PANTHER" id="PTHR46825">
    <property type="entry name" value="D-ALANYL-D-ALANINE-CARBOXYPEPTIDASE/ENDOPEPTIDASE AMPH"/>
    <property type="match status" value="1"/>
</dbReference>
<evidence type="ECO:0000313" key="5">
    <source>
        <dbReference type="Proteomes" id="UP000776983"/>
    </source>
</evidence>
<dbReference type="InterPro" id="IPR001466">
    <property type="entry name" value="Beta-lactam-related"/>
</dbReference>
<dbReference type="PANTHER" id="PTHR46825:SF11">
    <property type="entry name" value="PENICILLIN-BINDING PROTEIN 4"/>
    <property type="match status" value="1"/>
</dbReference>
<comment type="subcellular location">
    <subcellularLocation>
        <location evidence="1">Membrane</location>
    </subcellularLocation>
</comment>
<comment type="caution">
    <text evidence="4">The sequence shown here is derived from an EMBL/GenBank/DDBJ whole genome shotgun (WGS) entry which is preliminary data.</text>
</comment>
<protein>
    <submittedName>
        <fullName evidence="4">Beta-lactamase family protein</fullName>
    </submittedName>
</protein>
<name>A0ABS8CFL5_9BURK</name>
<sequence length="625" mass="69025">MRTTTCDNSDSTDNTLRSQQTPDVYRRQLLQWAGMGAMLYCLPGCRGDNAEDTDTGEFSEAVQWGRDSIAQAMQDTSVTAISIALMSRDKIVWQESFGLADTQAKTAVDLDTRFNIGSVSKVVAAFAAMILCDRGQLALDTPIVRYLPDFQMRSEGFRNMTLRHLLSHSSGLPGTNGRNIFAFVPIDGYAQDTFDGMPHFHLKHEPGELAVYCNDGFTMVESLVTAVTGLSYPEFVQREILQPLGMHHSAFSTQPFTAGSFVSPDFQGQPQGQEFVAAYATGGLASTPGDMMKLAALFMNQGVHQGKRILSQKAVEQMGSDQTTRLRINPCPEWRWGLGWDNTLQPGLDSVGVRAWAKNGGTAFFTTEFFVLPDEGLSLWVSGTGPYRPLPIAEGVLLRALKEKGSIRKLPDPLDTTVPRVANASGNAGLWAGIYANYITPFKVVEVDSHTLDIWQWKEGQWAILAQGLKLRTDGWWWSDSAPGVSYRWQAIDGKLYLINRVPGGSPHYRLTFSTGQRLTPSSTPMPAAWQQRMGTRWQIVNESPDSVASRMGGGIVTLGALPDLDGYILWDNEQLLWPEGNSRARMTIQLPVTHGRDLVELEIRTVNGQEELRVGTSVYRQIAS</sequence>
<dbReference type="Pfam" id="PF00144">
    <property type="entry name" value="Beta-lactamase"/>
    <property type="match status" value="1"/>
</dbReference>
<keyword evidence="5" id="KW-1185">Reference proteome</keyword>
<accession>A0ABS8CFL5</accession>
<proteinExistence type="predicted"/>
<dbReference type="EMBL" id="JACDXW010000009">
    <property type="protein sequence ID" value="MCB5364826.1"/>
    <property type="molecule type" value="Genomic_DNA"/>
</dbReference>
<dbReference type="InterPro" id="IPR050491">
    <property type="entry name" value="AmpC-like"/>
</dbReference>
<dbReference type="RefSeq" id="WP_226955241.1">
    <property type="nucleotide sequence ID" value="NZ_JACDXW010000009.1"/>
</dbReference>
<gene>
    <name evidence="4" type="ORF">H0484_13835</name>
</gene>
<evidence type="ECO:0000313" key="4">
    <source>
        <dbReference type="EMBL" id="MCB5364826.1"/>
    </source>
</evidence>
<dbReference type="Proteomes" id="UP000776983">
    <property type="component" value="Unassembled WGS sequence"/>
</dbReference>
<reference evidence="4 5" key="1">
    <citation type="submission" date="2020-07" db="EMBL/GenBank/DDBJ databases">
        <title>Pusillimonas sp. nov., isolated from poultry manure in Taiwan.</title>
        <authorList>
            <person name="Lin S.-Y."/>
            <person name="Tang Y.-S."/>
            <person name="Young C.-C."/>
        </authorList>
    </citation>
    <scope>NUCLEOTIDE SEQUENCE [LARGE SCALE GENOMIC DNA]</scope>
    <source>
        <strain evidence="4 5">CC-YST705</strain>
    </source>
</reference>
<keyword evidence="2" id="KW-0472">Membrane</keyword>
<evidence type="ECO:0000256" key="1">
    <source>
        <dbReference type="ARBA" id="ARBA00004370"/>
    </source>
</evidence>
<dbReference type="InterPro" id="IPR012338">
    <property type="entry name" value="Beta-lactam/transpept-like"/>
</dbReference>
<dbReference type="SUPFAM" id="SSF56601">
    <property type="entry name" value="beta-lactamase/transpeptidase-like"/>
    <property type="match status" value="1"/>
</dbReference>
<organism evidence="4 5">
    <name type="scientific">Mesopusillimonas faecipullorum</name>
    <dbReference type="NCBI Taxonomy" id="2755040"/>
    <lineage>
        <taxon>Bacteria</taxon>
        <taxon>Pseudomonadati</taxon>
        <taxon>Pseudomonadota</taxon>
        <taxon>Betaproteobacteria</taxon>
        <taxon>Burkholderiales</taxon>
        <taxon>Alcaligenaceae</taxon>
        <taxon>Mesopusillimonas</taxon>
    </lineage>
</organism>
<evidence type="ECO:0000259" key="3">
    <source>
        <dbReference type="Pfam" id="PF00144"/>
    </source>
</evidence>